<organism evidence="7 8">
    <name type="scientific">Glossina pallidipes</name>
    <name type="common">Tsetse fly</name>
    <dbReference type="NCBI Taxonomy" id="7398"/>
    <lineage>
        <taxon>Eukaryota</taxon>
        <taxon>Metazoa</taxon>
        <taxon>Ecdysozoa</taxon>
        <taxon>Arthropoda</taxon>
        <taxon>Hexapoda</taxon>
        <taxon>Insecta</taxon>
        <taxon>Pterygota</taxon>
        <taxon>Neoptera</taxon>
        <taxon>Endopterygota</taxon>
        <taxon>Diptera</taxon>
        <taxon>Brachycera</taxon>
        <taxon>Muscomorpha</taxon>
        <taxon>Hippoboscoidea</taxon>
        <taxon>Glossinidae</taxon>
        <taxon>Glossina</taxon>
    </lineage>
</organism>
<keyword evidence="3" id="KW-0963">Cytoplasm</keyword>
<dbReference type="EnsemblMetazoa" id="GPAI036960-RA">
    <property type="protein sequence ID" value="GPAI036960-PA"/>
    <property type="gene ID" value="GPAI036960"/>
</dbReference>
<evidence type="ECO:0000313" key="8">
    <source>
        <dbReference type="Proteomes" id="UP000092445"/>
    </source>
</evidence>
<evidence type="ECO:0000256" key="1">
    <source>
        <dbReference type="ARBA" id="ARBA00004138"/>
    </source>
</evidence>
<accession>A0A1B0A7V0</accession>
<dbReference type="Proteomes" id="UP000092445">
    <property type="component" value="Unassembled WGS sequence"/>
</dbReference>
<evidence type="ECO:0000256" key="2">
    <source>
        <dbReference type="ARBA" id="ARBA00004245"/>
    </source>
</evidence>
<sequence length="122" mass="14625">MSHCCKRTGVRKFAPNYKEKSITDKFYSRHDSFLSKTRVVNPERYLYFQKEIEKRQHWDIRKEAIAPITSNQTYGWFEMLADHYTGLDKEILVHKIPRDSLMDVMKKVAFDTSLQNKYTKKV</sequence>
<reference evidence="7" key="2">
    <citation type="submission" date="2020-05" db="UniProtKB">
        <authorList>
            <consortium name="EnsemblMetazoa"/>
        </authorList>
    </citation>
    <scope>IDENTIFICATION</scope>
    <source>
        <strain evidence="7">IAEA</strain>
    </source>
</reference>
<comment type="subcellular location">
    <subcellularLocation>
        <location evidence="1">Cell projection</location>
        <location evidence="1">Cilium</location>
    </subcellularLocation>
    <subcellularLocation>
        <location evidence="2">Cytoplasm</location>
        <location evidence="2">Cytoskeleton</location>
    </subcellularLocation>
</comment>
<evidence type="ECO:0000313" key="7">
    <source>
        <dbReference type="EnsemblMetazoa" id="GPAI036960-PA"/>
    </source>
</evidence>
<evidence type="ECO:0000256" key="4">
    <source>
        <dbReference type="ARBA" id="ARBA00023212"/>
    </source>
</evidence>
<protein>
    <submittedName>
        <fullName evidence="7">Uncharacterized protein</fullName>
    </submittedName>
</protein>
<reference evidence="8" key="1">
    <citation type="submission" date="2014-03" db="EMBL/GenBank/DDBJ databases">
        <authorList>
            <person name="Aksoy S."/>
            <person name="Warren W."/>
            <person name="Wilson R.K."/>
        </authorList>
    </citation>
    <scope>NUCLEOTIDE SEQUENCE [LARGE SCALE GENOMIC DNA]</scope>
    <source>
        <strain evidence="8">IAEA</strain>
    </source>
</reference>
<evidence type="ECO:0000256" key="5">
    <source>
        <dbReference type="ARBA" id="ARBA00023273"/>
    </source>
</evidence>
<dbReference type="GO" id="GO:0005856">
    <property type="term" value="C:cytoskeleton"/>
    <property type="evidence" value="ECO:0007669"/>
    <property type="project" value="UniProtKB-SubCell"/>
</dbReference>
<keyword evidence="8" id="KW-1185">Reference proteome</keyword>
<dbReference type="InterPro" id="IPR029214">
    <property type="entry name" value="CFAP144"/>
</dbReference>
<evidence type="ECO:0000256" key="3">
    <source>
        <dbReference type="ARBA" id="ARBA00022490"/>
    </source>
</evidence>
<proteinExistence type="inferred from homology"/>
<dbReference type="GO" id="GO:0005929">
    <property type="term" value="C:cilium"/>
    <property type="evidence" value="ECO:0007669"/>
    <property type="project" value="UniProtKB-SubCell"/>
</dbReference>
<comment type="similarity">
    <text evidence="6">Belongs to the CFAP144 family.</text>
</comment>
<dbReference type="Pfam" id="PF14886">
    <property type="entry name" value="FAM183"/>
    <property type="match status" value="1"/>
</dbReference>
<keyword evidence="5" id="KW-0966">Cell projection</keyword>
<keyword evidence="4" id="KW-0206">Cytoskeleton</keyword>
<dbReference type="VEuPathDB" id="VectorBase:GPAI036960"/>
<dbReference type="AlphaFoldDB" id="A0A1B0A7V0"/>
<name>A0A1B0A7V0_GLOPL</name>
<evidence type="ECO:0000256" key="6">
    <source>
        <dbReference type="ARBA" id="ARBA00034777"/>
    </source>
</evidence>